<organism evidence="6 7">
    <name type="scientific">Nonomuraea typhae</name>
    <dbReference type="NCBI Taxonomy" id="2603600"/>
    <lineage>
        <taxon>Bacteria</taxon>
        <taxon>Bacillati</taxon>
        <taxon>Actinomycetota</taxon>
        <taxon>Actinomycetes</taxon>
        <taxon>Streptosporangiales</taxon>
        <taxon>Streptosporangiaceae</taxon>
        <taxon>Nonomuraea</taxon>
    </lineage>
</organism>
<keyword evidence="4" id="KW-0326">Glycosidase</keyword>
<dbReference type="SMART" id="SM01217">
    <property type="entry name" value="Fn3_like"/>
    <property type="match status" value="1"/>
</dbReference>
<dbReference type="Pfam" id="PF01915">
    <property type="entry name" value="Glyco_hydro_3_C"/>
    <property type="match status" value="1"/>
</dbReference>
<evidence type="ECO:0000256" key="4">
    <source>
        <dbReference type="RuleBase" id="RU361161"/>
    </source>
</evidence>
<dbReference type="InterPro" id="IPR019800">
    <property type="entry name" value="Glyco_hydro_3_AS"/>
</dbReference>
<name>A0ABW7YSI6_9ACTN</name>
<dbReference type="SUPFAM" id="SSF51445">
    <property type="entry name" value="(Trans)glycosidases"/>
    <property type="match status" value="1"/>
</dbReference>
<dbReference type="Gene3D" id="3.40.50.1700">
    <property type="entry name" value="Glycoside hydrolase family 3 C-terminal domain"/>
    <property type="match status" value="1"/>
</dbReference>
<dbReference type="RefSeq" id="WP_397082105.1">
    <property type="nucleotide sequence ID" value="NZ_JBITGY010000004.1"/>
</dbReference>
<dbReference type="Gene3D" id="2.60.40.10">
    <property type="entry name" value="Immunoglobulins"/>
    <property type="match status" value="1"/>
</dbReference>
<dbReference type="PANTHER" id="PTHR42715">
    <property type="entry name" value="BETA-GLUCOSIDASE"/>
    <property type="match status" value="1"/>
</dbReference>
<proteinExistence type="inferred from homology"/>
<gene>
    <name evidence="6" type="ORF">ACIBG2_15890</name>
</gene>
<sequence>MADHVLARLTLAERASLTSGESLWRTQAIERAGIPSITLSDGPHGVRRQPDGGDHLGVGHSLPATCFPPAAALGSSWDASLVRAVGEALGREARAMDVQVLLGPGVNIKRSPLCGRNFEYFSEDPRLSGVLGAALVLGIQAQGVGAAVKHFAANNQETDRLRVSAEVDERTLREIYLPAFQHVVMAAGPWMVMSAYNRLNGVYTSEHRWLLTEVLREEWDFRGVVVSDWGAVDDRVAALRAGLDLEMPTSGGATDASLVAAAEAGALDPALLDASARRVLDLVEKAVPYPGESFDAEAHHRLAREVAGQCAVLLKNEGVLPLRPGADVAVVGELARSPRYQGAGSSQIVPTRLDDVLSEMSALAGRELAFAPGYRLDGQERSPELEEEAVRVAGNAEVTVVCVGLPGEEESEGYDRTHLDLPAVQLALLEAVAATGTRVVVVVSNGGVVRVADWDHLAAAVLEGWLLGQAGGGAIADILYGVANPSGRLAETIPLRLEDTASYLNFPGELGTVRYAEGVFVGYRYHDAIGGEVSYPFGHGLSYTEFAYDDLDVGVRGEGEEMVVKVSARITNVGERAGREVVQVYVAAPSANVRRPERELRAFQKVALAPGESTTLRFTLAFGDFAYFHPVRRRWTIEPGTAAVHVGASSRDLRLSGTLELPGTPPRVVVTPDSPLADWIAVPGGLEVLRREMRPPAETGQPHSRFLNDSALRMAASVPLRRLARFPGAYLDPERLDTLAAEVNRGADQLVIESR</sequence>
<keyword evidence="2 4" id="KW-0378">Hydrolase</keyword>
<accession>A0ABW7YSI6</accession>
<reference evidence="6 7" key="1">
    <citation type="submission" date="2024-10" db="EMBL/GenBank/DDBJ databases">
        <title>The Natural Products Discovery Center: Release of the First 8490 Sequenced Strains for Exploring Actinobacteria Biosynthetic Diversity.</title>
        <authorList>
            <person name="Kalkreuter E."/>
            <person name="Kautsar S.A."/>
            <person name="Yang D."/>
            <person name="Bader C.D."/>
            <person name="Teijaro C.N."/>
            <person name="Fluegel L."/>
            <person name="Davis C.M."/>
            <person name="Simpson J.R."/>
            <person name="Lauterbach L."/>
            <person name="Steele A.D."/>
            <person name="Gui C."/>
            <person name="Meng S."/>
            <person name="Li G."/>
            <person name="Viehrig K."/>
            <person name="Ye F."/>
            <person name="Su P."/>
            <person name="Kiefer A.F."/>
            <person name="Nichols A."/>
            <person name="Cepeda A.J."/>
            <person name="Yan W."/>
            <person name="Fan B."/>
            <person name="Jiang Y."/>
            <person name="Adhikari A."/>
            <person name="Zheng C.-J."/>
            <person name="Schuster L."/>
            <person name="Cowan T.M."/>
            <person name="Smanski M.J."/>
            <person name="Chevrette M.G."/>
            <person name="De Carvalho L.P.S."/>
            <person name="Shen B."/>
        </authorList>
    </citation>
    <scope>NUCLEOTIDE SEQUENCE [LARGE SCALE GENOMIC DNA]</scope>
    <source>
        <strain evidence="6 7">NPDC050545</strain>
    </source>
</reference>
<dbReference type="Gene3D" id="3.20.20.300">
    <property type="entry name" value="Glycoside hydrolase, family 3, N-terminal domain"/>
    <property type="match status" value="1"/>
</dbReference>
<dbReference type="InterPro" id="IPR013783">
    <property type="entry name" value="Ig-like_fold"/>
</dbReference>
<evidence type="ECO:0000256" key="3">
    <source>
        <dbReference type="ARBA" id="ARBA00023277"/>
    </source>
</evidence>
<dbReference type="InterPro" id="IPR002772">
    <property type="entry name" value="Glyco_hydro_3_C"/>
</dbReference>
<comment type="caution">
    <text evidence="6">The sequence shown here is derived from an EMBL/GenBank/DDBJ whole genome shotgun (WGS) entry which is preliminary data.</text>
</comment>
<evidence type="ECO:0000313" key="7">
    <source>
        <dbReference type="Proteomes" id="UP001612741"/>
    </source>
</evidence>
<protein>
    <submittedName>
        <fullName evidence="6">Beta-glucosidase</fullName>
    </submittedName>
</protein>
<comment type="similarity">
    <text evidence="1 4">Belongs to the glycosyl hydrolase 3 family.</text>
</comment>
<dbReference type="InterPro" id="IPR017853">
    <property type="entry name" value="GH"/>
</dbReference>
<evidence type="ECO:0000256" key="1">
    <source>
        <dbReference type="ARBA" id="ARBA00005336"/>
    </source>
</evidence>
<dbReference type="SUPFAM" id="SSF52279">
    <property type="entry name" value="Beta-D-glucan exohydrolase, C-terminal domain"/>
    <property type="match status" value="1"/>
</dbReference>
<dbReference type="InterPro" id="IPR001764">
    <property type="entry name" value="Glyco_hydro_3_N"/>
</dbReference>
<keyword evidence="3" id="KW-0119">Carbohydrate metabolism</keyword>
<dbReference type="InterPro" id="IPR050288">
    <property type="entry name" value="Cellulose_deg_GH3"/>
</dbReference>
<dbReference type="Pfam" id="PF00933">
    <property type="entry name" value="Glyco_hydro_3"/>
    <property type="match status" value="1"/>
</dbReference>
<dbReference type="InterPro" id="IPR036881">
    <property type="entry name" value="Glyco_hydro_3_C_sf"/>
</dbReference>
<feature type="domain" description="Fibronectin type III-like" evidence="5">
    <location>
        <begin position="580"/>
        <end position="650"/>
    </location>
</feature>
<evidence type="ECO:0000256" key="2">
    <source>
        <dbReference type="ARBA" id="ARBA00022801"/>
    </source>
</evidence>
<dbReference type="InterPro" id="IPR036962">
    <property type="entry name" value="Glyco_hydro_3_N_sf"/>
</dbReference>
<dbReference type="Proteomes" id="UP001612741">
    <property type="component" value="Unassembled WGS sequence"/>
</dbReference>
<evidence type="ECO:0000313" key="6">
    <source>
        <dbReference type="EMBL" id="MFI6498871.1"/>
    </source>
</evidence>
<dbReference type="PANTHER" id="PTHR42715:SF10">
    <property type="entry name" value="BETA-GLUCOSIDASE"/>
    <property type="match status" value="1"/>
</dbReference>
<dbReference type="PRINTS" id="PR00133">
    <property type="entry name" value="GLHYDRLASE3"/>
</dbReference>
<evidence type="ECO:0000259" key="5">
    <source>
        <dbReference type="SMART" id="SM01217"/>
    </source>
</evidence>
<dbReference type="Pfam" id="PF14310">
    <property type="entry name" value="Fn3-like"/>
    <property type="match status" value="1"/>
</dbReference>
<dbReference type="EMBL" id="JBITGY010000004">
    <property type="protein sequence ID" value="MFI6498871.1"/>
    <property type="molecule type" value="Genomic_DNA"/>
</dbReference>
<dbReference type="PROSITE" id="PS00775">
    <property type="entry name" value="GLYCOSYL_HYDROL_F3"/>
    <property type="match status" value="1"/>
</dbReference>
<keyword evidence="7" id="KW-1185">Reference proteome</keyword>
<dbReference type="InterPro" id="IPR026891">
    <property type="entry name" value="Fn3-like"/>
</dbReference>